<feature type="transmembrane region" description="Helical" evidence="1">
    <location>
        <begin position="193"/>
        <end position="216"/>
    </location>
</feature>
<sequence length="226" mass="26392">MIVLVDLLLRSSWMGERVTSAHLVGRMFETVDFVSLPLFDAGTHFILTHHIALIVNPLEEDNEAYFQHLQLVRVSVFEPTKQYTVFSFHNWDRLRLGDVDRTELECHLSQIHSHLNSKELLSDGHDAEINRTEEWRRNNRERQKRREVLRREEGWDDAFELRVMGIEKDERLSLRSVCRQKLTPRPGVSCMCVVSWVNLIVASLMGLVSLAMAIIYDTSLRHLMPD</sequence>
<proteinExistence type="predicted"/>
<protein>
    <submittedName>
        <fullName evidence="2">Uncharacterized protein</fullName>
    </submittedName>
</protein>
<dbReference type="Proteomes" id="UP001281761">
    <property type="component" value="Unassembled WGS sequence"/>
</dbReference>
<keyword evidence="1" id="KW-1133">Transmembrane helix</keyword>
<evidence type="ECO:0000313" key="2">
    <source>
        <dbReference type="EMBL" id="KAK2950931.1"/>
    </source>
</evidence>
<name>A0ABQ9XEN2_9EUKA</name>
<reference evidence="2 3" key="1">
    <citation type="journal article" date="2022" name="bioRxiv">
        <title>Genomics of Preaxostyla Flagellates Illuminates Evolutionary Transitions and the Path Towards Mitochondrial Loss.</title>
        <authorList>
            <person name="Novak L.V.F."/>
            <person name="Treitli S.C."/>
            <person name="Pyrih J."/>
            <person name="Halakuc P."/>
            <person name="Pipaliya S.V."/>
            <person name="Vacek V."/>
            <person name="Brzon O."/>
            <person name="Soukal P."/>
            <person name="Eme L."/>
            <person name="Dacks J.B."/>
            <person name="Karnkowska A."/>
            <person name="Elias M."/>
            <person name="Hampl V."/>
        </authorList>
    </citation>
    <scope>NUCLEOTIDE SEQUENCE [LARGE SCALE GENOMIC DNA]</scope>
    <source>
        <strain evidence="2">NAU3</strain>
        <tissue evidence="2">Gut</tissue>
    </source>
</reference>
<evidence type="ECO:0000256" key="1">
    <source>
        <dbReference type="SAM" id="Phobius"/>
    </source>
</evidence>
<keyword evidence="1" id="KW-0472">Membrane</keyword>
<organism evidence="2 3">
    <name type="scientific">Blattamonas nauphoetae</name>
    <dbReference type="NCBI Taxonomy" id="2049346"/>
    <lineage>
        <taxon>Eukaryota</taxon>
        <taxon>Metamonada</taxon>
        <taxon>Preaxostyla</taxon>
        <taxon>Oxymonadida</taxon>
        <taxon>Blattamonas</taxon>
    </lineage>
</organism>
<keyword evidence="3" id="KW-1185">Reference proteome</keyword>
<evidence type="ECO:0000313" key="3">
    <source>
        <dbReference type="Proteomes" id="UP001281761"/>
    </source>
</evidence>
<comment type="caution">
    <text evidence="2">The sequence shown here is derived from an EMBL/GenBank/DDBJ whole genome shotgun (WGS) entry which is preliminary data.</text>
</comment>
<dbReference type="EMBL" id="JARBJD010000127">
    <property type="protein sequence ID" value="KAK2950931.1"/>
    <property type="molecule type" value="Genomic_DNA"/>
</dbReference>
<gene>
    <name evidence="2" type="ORF">BLNAU_14121</name>
</gene>
<keyword evidence="1" id="KW-0812">Transmembrane</keyword>
<accession>A0ABQ9XEN2</accession>